<reference evidence="1 2" key="1">
    <citation type="submission" date="2019-01" db="EMBL/GenBank/DDBJ databases">
        <title>Genome sequencing of strain FW100M-8.</title>
        <authorList>
            <person name="Heo J."/>
            <person name="Kim S.-J."/>
            <person name="Kim J.-S."/>
            <person name="Hong S.-B."/>
            <person name="Kwon S.-W."/>
        </authorList>
    </citation>
    <scope>NUCLEOTIDE SEQUENCE [LARGE SCALE GENOMIC DNA]</scope>
    <source>
        <strain evidence="1 2">FW100M-8</strain>
    </source>
</reference>
<dbReference type="AlphaFoldDB" id="A0A4V0YH38"/>
<name>A0A4V0YH38_9MICO</name>
<proteinExistence type="predicted"/>
<dbReference type="OrthoDB" id="6396444at2"/>
<keyword evidence="2" id="KW-1185">Reference proteome</keyword>
<gene>
    <name evidence="1" type="ORF">ET445_08395</name>
</gene>
<accession>A0A4V0YH38</accession>
<dbReference type="SUPFAM" id="SSF55186">
    <property type="entry name" value="ThrRS/AlaRS common domain"/>
    <property type="match status" value="1"/>
</dbReference>
<evidence type="ECO:0000313" key="2">
    <source>
        <dbReference type="Proteomes" id="UP000291259"/>
    </source>
</evidence>
<sequence length="301" mass="31810">MALPSVGTRVTYPAGDLIARARVLHVEPVATDDGERLAVLLDTTSIHPVDAGWPDQPADAGVITVIDGAALTVLDAIVAATDGETLHLGRDIPVRKGTEGWAFVVAHLVDAGSAIAEGDEVETRADALLRASLSRGHTACHLASLALNRALADRWTKDPRRDPLGSPDFDAAAIASSRIEPNGSVDRYRLNKSLRRAGFDATVFTGEYGADELRAAEASIDDTLATWIAGGGDIRIERDGDLLTDRRQWAADLEGGTARLFCGGTHATSLADLGDVRVRLELVDDDGTPTLVMTTRAHAPS</sequence>
<evidence type="ECO:0000313" key="1">
    <source>
        <dbReference type="EMBL" id="QAY73361.1"/>
    </source>
</evidence>
<dbReference type="GO" id="GO:0000166">
    <property type="term" value="F:nucleotide binding"/>
    <property type="evidence" value="ECO:0007669"/>
    <property type="project" value="InterPro"/>
</dbReference>
<dbReference type="RefSeq" id="WP_129190532.1">
    <property type="nucleotide sequence ID" value="NZ_CP035491.1"/>
</dbReference>
<dbReference type="GO" id="GO:0016787">
    <property type="term" value="F:hydrolase activity"/>
    <property type="evidence" value="ECO:0007669"/>
    <property type="project" value="UniProtKB-KW"/>
</dbReference>
<organism evidence="1 2">
    <name type="scientific">Agromyces protaetiae</name>
    <dbReference type="NCBI Taxonomy" id="2509455"/>
    <lineage>
        <taxon>Bacteria</taxon>
        <taxon>Bacillati</taxon>
        <taxon>Actinomycetota</taxon>
        <taxon>Actinomycetes</taxon>
        <taxon>Micrococcales</taxon>
        <taxon>Microbacteriaceae</taxon>
        <taxon>Agromyces</taxon>
    </lineage>
</organism>
<protein>
    <submittedName>
        <fullName evidence="1">Metal-dependent hydrolase</fullName>
    </submittedName>
</protein>
<dbReference type="EMBL" id="CP035491">
    <property type="protein sequence ID" value="QAY73361.1"/>
    <property type="molecule type" value="Genomic_DNA"/>
</dbReference>
<dbReference type="Gene3D" id="3.30.980.10">
    <property type="entry name" value="Threonyl-trna Synthetase, Chain A, domain 2"/>
    <property type="match status" value="1"/>
</dbReference>
<dbReference type="InterPro" id="IPR018163">
    <property type="entry name" value="Thr/Ala-tRNA-synth_IIc_edit"/>
</dbReference>
<keyword evidence="1" id="KW-0378">Hydrolase</keyword>
<dbReference type="Proteomes" id="UP000291259">
    <property type="component" value="Chromosome"/>
</dbReference>
<dbReference type="KEGG" id="agf:ET445_08395"/>